<dbReference type="PANTHER" id="PTHR47623">
    <property type="entry name" value="OS09G0287300 PROTEIN"/>
    <property type="match status" value="1"/>
</dbReference>
<proteinExistence type="predicted"/>
<dbReference type="SUPFAM" id="SSF53254">
    <property type="entry name" value="Phosphoglycerate mutase-like"/>
    <property type="match status" value="1"/>
</dbReference>
<dbReference type="InterPro" id="IPR029033">
    <property type="entry name" value="His_PPase_superfam"/>
</dbReference>
<accession>A0ABU5N093</accession>
<dbReference type="SMART" id="SM00855">
    <property type="entry name" value="PGAM"/>
    <property type="match status" value="1"/>
</dbReference>
<reference evidence="1 2" key="1">
    <citation type="journal article" date="2024" name="Appl. Environ. Microbiol.">
        <title>Pontiella agarivorans sp. nov., a novel marine anaerobic bacterium capable of degrading macroalgal polysaccharides and fixing nitrogen.</title>
        <authorList>
            <person name="Liu N."/>
            <person name="Kivenson V."/>
            <person name="Peng X."/>
            <person name="Cui Z."/>
            <person name="Lankiewicz T.S."/>
            <person name="Gosselin K.M."/>
            <person name="English C.J."/>
            <person name="Blair E.M."/>
            <person name="O'Malley M.A."/>
            <person name="Valentine D.L."/>
        </authorList>
    </citation>
    <scope>NUCLEOTIDE SEQUENCE [LARGE SCALE GENOMIC DNA]</scope>
    <source>
        <strain evidence="1 2">NLcol2</strain>
    </source>
</reference>
<dbReference type="Proteomes" id="UP001290861">
    <property type="component" value="Unassembled WGS sequence"/>
</dbReference>
<dbReference type="InterPro" id="IPR013078">
    <property type="entry name" value="His_Pase_superF_clade-1"/>
</dbReference>
<name>A0ABU5N093_9BACT</name>
<dbReference type="Pfam" id="PF00300">
    <property type="entry name" value="His_Phos_1"/>
    <property type="match status" value="1"/>
</dbReference>
<keyword evidence="2" id="KW-1185">Reference proteome</keyword>
<dbReference type="Gene3D" id="3.40.50.1240">
    <property type="entry name" value="Phosphoglycerate mutase-like"/>
    <property type="match status" value="1"/>
</dbReference>
<dbReference type="RefSeq" id="WP_322609644.1">
    <property type="nucleotide sequence ID" value="NZ_JARVCO010000012.1"/>
</dbReference>
<comment type="caution">
    <text evidence="1">The sequence shown here is derived from an EMBL/GenBank/DDBJ whole genome shotgun (WGS) entry which is preliminary data.</text>
</comment>
<dbReference type="PANTHER" id="PTHR47623:SF1">
    <property type="entry name" value="OS09G0287300 PROTEIN"/>
    <property type="match status" value="1"/>
</dbReference>
<evidence type="ECO:0000313" key="2">
    <source>
        <dbReference type="Proteomes" id="UP001290861"/>
    </source>
</evidence>
<gene>
    <name evidence="1" type="ORF">P9H32_14630</name>
</gene>
<evidence type="ECO:0000313" key="1">
    <source>
        <dbReference type="EMBL" id="MDZ8119862.1"/>
    </source>
</evidence>
<sequence>MPKTLYLVRHAKSSWVNPSYSDFDRPLNDRGRHDAPEMGRRLKEKGILPEIIISSPARRATETLDGLNRELQVNPDSVFMQKRLYEASTEILIEIIQALNNTADSALIIGHNPSMSWAIEKLSAEPGGNLPTCSVAAIRLDSNDWNLAGICTGELLFIDYPRKPA</sequence>
<protein>
    <submittedName>
        <fullName evidence="1">Histidine phosphatase family protein</fullName>
    </submittedName>
</protein>
<organism evidence="1 2">
    <name type="scientific">Pontiella agarivorans</name>
    <dbReference type="NCBI Taxonomy" id="3038953"/>
    <lineage>
        <taxon>Bacteria</taxon>
        <taxon>Pseudomonadati</taxon>
        <taxon>Kiritimatiellota</taxon>
        <taxon>Kiritimatiellia</taxon>
        <taxon>Kiritimatiellales</taxon>
        <taxon>Pontiellaceae</taxon>
        <taxon>Pontiella</taxon>
    </lineage>
</organism>
<dbReference type="CDD" id="cd07067">
    <property type="entry name" value="HP_PGM_like"/>
    <property type="match status" value="1"/>
</dbReference>
<dbReference type="EMBL" id="JARVCO010000012">
    <property type="protein sequence ID" value="MDZ8119862.1"/>
    <property type="molecule type" value="Genomic_DNA"/>
</dbReference>